<gene>
    <name evidence="1" type="ORF">PsorP6_002030</name>
</gene>
<reference evidence="1 2" key="1">
    <citation type="journal article" date="2022" name="bioRxiv">
        <title>The genome of the oomycete Peronosclerospora sorghi, a cosmopolitan pathogen of maize and sorghum, is inflated with dispersed pseudogenes.</title>
        <authorList>
            <person name="Fletcher K."/>
            <person name="Martin F."/>
            <person name="Isakeit T."/>
            <person name="Cavanaugh K."/>
            <person name="Magill C."/>
            <person name="Michelmore R."/>
        </authorList>
    </citation>
    <scope>NUCLEOTIDE SEQUENCE [LARGE SCALE GENOMIC DNA]</scope>
    <source>
        <strain evidence="1">P6</strain>
    </source>
</reference>
<evidence type="ECO:0000313" key="1">
    <source>
        <dbReference type="EMBL" id="KAI9923318.1"/>
    </source>
</evidence>
<protein>
    <submittedName>
        <fullName evidence="1">Uncharacterized protein</fullName>
    </submittedName>
</protein>
<comment type="caution">
    <text evidence="1">The sequence shown here is derived from an EMBL/GenBank/DDBJ whole genome shotgun (WGS) entry which is preliminary data.</text>
</comment>
<proteinExistence type="predicted"/>
<evidence type="ECO:0000313" key="2">
    <source>
        <dbReference type="Proteomes" id="UP001163321"/>
    </source>
</evidence>
<dbReference type="Proteomes" id="UP001163321">
    <property type="component" value="Chromosome 1"/>
</dbReference>
<dbReference type="EMBL" id="CM047580">
    <property type="protein sequence ID" value="KAI9923318.1"/>
    <property type="molecule type" value="Genomic_DNA"/>
</dbReference>
<keyword evidence="2" id="KW-1185">Reference proteome</keyword>
<name>A0ACC0WWK3_9STRA</name>
<accession>A0ACC0WWK3</accession>
<organism evidence="1 2">
    <name type="scientific">Peronosclerospora sorghi</name>
    <dbReference type="NCBI Taxonomy" id="230839"/>
    <lineage>
        <taxon>Eukaryota</taxon>
        <taxon>Sar</taxon>
        <taxon>Stramenopiles</taxon>
        <taxon>Oomycota</taxon>
        <taxon>Peronosporomycetes</taxon>
        <taxon>Peronosporales</taxon>
        <taxon>Peronosporaceae</taxon>
        <taxon>Peronosclerospora</taxon>
    </lineage>
</organism>
<sequence>MERGNAGDKSDSSADSRWASASFMAASSAANRRVGFRARARHHELLERRNASVPRLVGQVAPKATGHATRDEGIVARRYKMSEHISTHVRRDTGDDKVHDGFRRRLDFKQRVRQQIARVHGPVLVLGVHLRRTEFPEWNDSVRRRFRRSETTRLHLRR</sequence>